<keyword evidence="1" id="KW-0472">Membrane</keyword>
<comment type="caution">
    <text evidence="2">The sequence shown here is derived from an EMBL/GenBank/DDBJ whole genome shotgun (WGS) entry which is preliminary data.</text>
</comment>
<evidence type="ECO:0000313" key="2">
    <source>
        <dbReference type="EMBL" id="RHN61120.1"/>
    </source>
</evidence>
<accession>A0A396I6A2</accession>
<keyword evidence="1" id="KW-1133">Transmembrane helix</keyword>
<protein>
    <recommendedName>
        <fullName evidence="3">Transmembrane protein</fullName>
    </recommendedName>
</protein>
<gene>
    <name evidence="2" type="ORF">MtrunA17_Chr4g0033211</name>
</gene>
<dbReference type="Proteomes" id="UP000265566">
    <property type="component" value="Chromosome 4"/>
</dbReference>
<evidence type="ECO:0008006" key="3">
    <source>
        <dbReference type="Google" id="ProtNLM"/>
    </source>
</evidence>
<dbReference type="Gramene" id="rna23551">
    <property type="protein sequence ID" value="RHN61120.1"/>
    <property type="gene ID" value="gene23551"/>
</dbReference>
<organism evidence="2">
    <name type="scientific">Medicago truncatula</name>
    <name type="common">Barrel medic</name>
    <name type="synonym">Medicago tribuloides</name>
    <dbReference type="NCBI Taxonomy" id="3880"/>
    <lineage>
        <taxon>Eukaryota</taxon>
        <taxon>Viridiplantae</taxon>
        <taxon>Streptophyta</taxon>
        <taxon>Embryophyta</taxon>
        <taxon>Tracheophyta</taxon>
        <taxon>Spermatophyta</taxon>
        <taxon>Magnoliopsida</taxon>
        <taxon>eudicotyledons</taxon>
        <taxon>Gunneridae</taxon>
        <taxon>Pentapetalae</taxon>
        <taxon>rosids</taxon>
        <taxon>fabids</taxon>
        <taxon>Fabales</taxon>
        <taxon>Fabaceae</taxon>
        <taxon>Papilionoideae</taxon>
        <taxon>50 kb inversion clade</taxon>
        <taxon>NPAAA clade</taxon>
        <taxon>Hologalegina</taxon>
        <taxon>IRL clade</taxon>
        <taxon>Trifolieae</taxon>
        <taxon>Medicago</taxon>
    </lineage>
</organism>
<name>A0A396I6A2_MEDTR</name>
<dbReference type="EMBL" id="PSQE01000004">
    <property type="protein sequence ID" value="RHN61120.1"/>
    <property type="molecule type" value="Genomic_DNA"/>
</dbReference>
<evidence type="ECO:0000256" key="1">
    <source>
        <dbReference type="SAM" id="Phobius"/>
    </source>
</evidence>
<sequence length="65" mass="7249">MDIYLYNCCFSHAINGLIWFNAIICLLDNSLKFLLYLFIMGKVGLILSLSVSYPLCGSSLSLDPP</sequence>
<dbReference type="AlphaFoldDB" id="A0A396I6A2"/>
<proteinExistence type="predicted"/>
<feature type="transmembrane region" description="Helical" evidence="1">
    <location>
        <begin position="33"/>
        <end position="55"/>
    </location>
</feature>
<reference evidence="2" key="1">
    <citation type="journal article" date="2018" name="Nat. Plants">
        <title>Whole-genome landscape of Medicago truncatula symbiotic genes.</title>
        <authorList>
            <person name="Pecrix Y."/>
            <person name="Gamas P."/>
            <person name="Carrere S."/>
        </authorList>
    </citation>
    <scope>NUCLEOTIDE SEQUENCE</scope>
    <source>
        <tissue evidence="2">Leaves</tissue>
    </source>
</reference>
<keyword evidence="1" id="KW-0812">Transmembrane</keyword>